<feature type="compositionally biased region" description="Low complexity" evidence="1">
    <location>
        <begin position="687"/>
        <end position="698"/>
    </location>
</feature>
<dbReference type="EMBL" id="CAJNNV010000042">
    <property type="protein sequence ID" value="CAE8581177.1"/>
    <property type="molecule type" value="Genomic_DNA"/>
</dbReference>
<sequence length="2097" mass="230927">MASLVPPSEWCGLDTGLRNVLEPIYGNVLSLQAVIDDALDARAALFQIVGADWDEETLDAAAVSLSKWAADHQENFGRMRSKRLRLLRDEVFIAIPVAASIQDAYQDRLSASLELTRKHFKSSLTRKLAGLDSEESKASAEELERVRWAFQLADFIREAGLPVVAPVEATACPVETWKRIFGARRARRVRSWKPVREYLLVATGSPWPVGVWALIDYLDSLALSEHRMSRSTPDAISAALSVLEQAGQVSESEAIASDSLWKATVDAWRVALQTGAPPRVQAEATPIMVLISCELYLFEGANPRHLRAVTWLFLVMHWAALRADDVLHIDPARLALSASGLCGVLTKTKTTGPGRKTREVPFFIGRHCGFAGVDWIKEGLDLWNSAEYSFARDFFLMRATADFAAPNRKPMSADLLVAHIRLILSSLKRVRRPTGFSDEWTLEDGGAPLVHPALLLFFKGHGPRHWLPSIAAAMGVSKADRDFLGRWGVDAHQSGEYVLTAGQVVRGVQEVVSRGLCDASRNYNEEELFEKMERWCRECGVDPACTRPLRSLLKTSKGWCLFQDYPALVVENEVQKETGQPSAVADFTLPVTALPTEEQAIASKPAPYWVSVAKRSGFRRLHKWAGCGINPWQVHKSIDVWKPRADSADAVCKVCARFILVGTLPEGTGSSSSGSSSSEDEQIGIHPAQSQDSASPPSWLSAKSKGKAESRVQAECRIDRALAESLVLAEQFVETSVSADLIFLWEDAEVDEQIQHSLAQHYKSVRLFGALGDSRSEVRAALVADFAMDPGASPAARASVGKVICAWEAAKDFSQQEAKLKAESKILGTNRIIASSDKLAMKRAVEGDSKTSDAECPSSDYLAGKIEDLEDGEVVASPLDEVLSRKESESAVFDLTSTFDRQGRLRLTKAKQKGKLPTSTEELRSKLKIEGNMWLMLAAKFRNKSWLKTLTIGDFTLFVEYILGDRVALIEVPRADGLGMQQLQPPWSIILHYEFTLRRQALKLVQEDRSSTTLAEALKLVCKDAELKELHFTGPLALSRVSQTPDGRKICFAFSSAAGCSGSCGMIHICRVKNCGGAHKTQDCPSTAGAARAIEGATACDLHTSLLALSMKVGFTLTMKEVDLLRAAGDDVQDENSYWESLMKSVDQREWDVVIATPPCHTHSRARNSWQTSPGPRPLRSLDHPWGFPWLSGTNLRQCEVANICIERTFDAIARAHQAGAFHLVEHPEDLGTTLSGESPASLWQAPQLMDLQALTGACTWALYQCSLGAPSPRPTRLFSDLPAAKLEPFQGWPTDFCRTSPAAAYPAEMCEWLAQLIVRSFFEGALEGGGKTTNAARPRKSSLKPAADQASRASSVARHTPEVQFSEATVPAPGNLSEAVDSEAEDQEVEKMSFSNQGPPITTFWDGKASPFNDGFGLCSPGRWLPAKRGKNMNSDQREFCKKLADLLDKFVEEQFPDPARMVMALALGKVQEQPFSGEKLESLRSQWCALLPDPAQAASVPEFQPFLLFALGQSLCKMGDPDWQVIADSPDSYASGVPVGVGIKMPRAKFVFRKKVKWRKYDDSEAIFDMKNYSSAHAVEDDLEKQFRSEELLGMMYPTSMAVARQDYPGSRLRVAAQGALRKPDGSYRALHDGTHGVRVNNEILMRDQLEFPGPREDAAAMEAARRVIPGVHFCLAADVRKAHRRVLHRKADWGLMACRSHEGSETIWVNRVGTFGIGSIAYWWGRLAAAAGRFVLRLCLNSFVFMSIFADDLKVVAGGAGKWKVLLRVFMAWIMIGAPFAWEKFRGGLELDWIGYWLDYTRFELGVSERRTLWLCTWLEGAGGGQVVQMRRFAEGLGRLGFAARALVWLKPFLAPLYAWAAAVPEGTALKPPLLVQLTVAFLLDNLQNENRGRISCATPEVSKGELFRTDSKGADDCVVLAGWETNGAVDTMKARWFSLTLTREQVPFLFKEGKGSSWSSTSSELLASMVALQLFGPDPGRGARAAGEITCSAGTDNQANESLWRPRAENQEADDLTNGKFDNFDPGLRVMVAWTDVEKGLLEKLLATQEDYEKALEQLKGKRVAALGGLGRPMPKKQKLLLKQVELEQALPG</sequence>
<evidence type="ECO:0000313" key="2">
    <source>
        <dbReference type="EMBL" id="CAE8581177.1"/>
    </source>
</evidence>
<dbReference type="OrthoDB" id="441656at2759"/>
<name>A0A813D107_POLGL</name>
<evidence type="ECO:0000313" key="3">
    <source>
        <dbReference type="Proteomes" id="UP000654075"/>
    </source>
</evidence>
<protein>
    <submittedName>
        <fullName evidence="2">Uncharacterized protein</fullName>
    </submittedName>
</protein>
<evidence type="ECO:0000256" key="1">
    <source>
        <dbReference type="SAM" id="MobiDB-lite"/>
    </source>
</evidence>
<proteinExistence type="predicted"/>
<organism evidence="2 3">
    <name type="scientific">Polarella glacialis</name>
    <name type="common">Dinoflagellate</name>
    <dbReference type="NCBI Taxonomy" id="89957"/>
    <lineage>
        <taxon>Eukaryota</taxon>
        <taxon>Sar</taxon>
        <taxon>Alveolata</taxon>
        <taxon>Dinophyceae</taxon>
        <taxon>Suessiales</taxon>
        <taxon>Suessiaceae</taxon>
        <taxon>Polarella</taxon>
    </lineage>
</organism>
<dbReference type="OMA" id="VICAWEA"/>
<reference evidence="2" key="1">
    <citation type="submission" date="2021-02" db="EMBL/GenBank/DDBJ databases">
        <authorList>
            <person name="Dougan E. K."/>
            <person name="Rhodes N."/>
            <person name="Thang M."/>
            <person name="Chan C."/>
        </authorList>
    </citation>
    <scope>NUCLEOTIDE SEQUENCE</scope>
</reference>
<keyword evidence="3" id="KW-1185">Reference proteome</keyword>
<feature type="region of interest" description="Disordered" evidence="1">
    <location>
        <begin position="1329"/>
        <end position="1401"/>
    </location>
</feature>
<dbReference type="Proteomes" id="UP000654075">
    <property type="component" value="Unassembled WGS sequence"/>
</dbReference>
<accession>A0A813D107</accession>
<gene>
    <name evidence="2" type="ORF">PGLA1383_LOCUS209</name>
</gene>
<comment type="caution">
    <text evidence="2">The sequence shown here is derived from an EMBL/GenBank/DDBJ whole genome shotgun (WGS) entry which is preliminary data.</text>
</comment>
<feature type="region of interest" description="Disordered" evidence="1">
    <location>
        <begin position="666"/>
        <end position="706"/>
    </location>
</feature>